<feature type="region of interest" description="Disordered" evidence="5">
    <location>
        <begin position="1"/>
        <end position="22"/>
    </location>
</feature>
<comment type="caution">
    <text evidence="7">The sequence shown here is derived from an EMBL/GenBank/DDBJ whole genome shotgun (WGS) entry which is preliminary data.</text>
</comment>
<dbReference type="InterPro" id="IPR002052">
    <property type="entry name" value="DNA_methylase_N6_adenine_CS"/>
</dbReference>
<dbReference type="Pfam" id="PF01555">
    <property type="entry name" value="N6_N4_Mtase"/>
    <property type="match status" value="1"/>
</dbReference>
<feature type="compositionally biased region" description="Polar residues" evidence="5">
    <location>
        <begin position="10"/>
        <end position="22"/>
    </location>
</feature>
<evidence type="ECO:0000259" key="6">
    <source>
        <dbReference type="Pfam" id="PF01555"/>
    </source>
</evidence>
<accession>A0A644VD13</accession>
<proteinExistence type="inferred from homology"/>
<dbReference type="PROSITE" id="PS00092">
    <property type="entry name" value="N6_MTASE"/>
    <property type="match status" value="1"/>
</dbReference>
<dbReference type="AlphaFoldDB" id="A0A644VD13"/>
<keyword evidence="3" id="KW-0808">Transferase</keyword>
<dbReference type="PRINTS" id="PR00506">
    <property type="entry name" value="D21N6MTFRASE"/>
</dbReference>
<evidence type="ECO:0000313" key="7">
    <source>
        <dbReference type="EMBL" id="MPL89236.1"/>
    </source>
</evidence>
<dbReference type="Gene3D" id="3.40.50.150">
    <property type="entry name" value="Vaccinia Virus protein VP39"/>
    <property type="match status" value="1"/>
</dbReference>
<gene>
    <name evidence="7" type="ORF">SDC9_35269</name>
</gene>
<dbReference type="GO" id="GO:0005737">
    <property type="term" value="C:cytoplasm"/>
    <property type="evidence" value="ECO:0007669"/>
    <property type="project" value="TreeGrafter"/>
</dbReference>
<name>A0A644VD13_9ZZZZ</name>
<organism evidence="7">
    <name type="scientific">bioreactor metagenome</name>
    <dbReference type="NCBI Taxonomy" id="1076179"/>
    <lineage>
        <taxon>unclassified sequences</taxon>
        <taxon>metagenomes</taxon>
        <taxon>ecological metagenomes</taxon>
    </lineage>
</organism>
<feature type="domain" description="DNA methylase N-4/N-6" evidence="6">
    <location>
        <begin position="105"/>
        <end position="357"/>
    </location>
</feature>
<evidence type="ECO:0000256" key="2">
    <source>
        <dbReference type="ARBA" id="ARBA00022603"/>
    </source>
</evidence>
<dbReference type="InterPro" id="IPR002295">
    <property type="entry name" value="N4/N6-MTase_EcoPI_Mod-like"/>
</dbReference>
<dbReference type="GO" id="GO:0032259">
    <property type="term" value="P:methylation"/>
    <property type="evidence" value="ECO:0007669"/>
    <property type="project" value="UniProtKB-KW"/>
</dbReference>
<evidence type="ECO:0000256" key="1">
    <source>
        <dbReference type="ARBA" id="ARBA00006594"/>
    </source>
</evidence>
<dbReference type="PANTHER" id="PTHR13370">
    <property type="entry name" value="RNA METHYLASE-RELATED"/>
    <property type="match status" value="1"/>
</dbReference>
<keyword evidence="4" id="KW-0949">S-adenosyl-L-methionine</keyword>
<dbReference type="PANTHER" id="PTHR13370:SF24">
    <property type="entry name" value="TYPE III RESTRICTION-MODIFICATION ENZYME STYLTI MOD SUBUNIT"/>
    <property type="match status" value="1"/>
</dbReference>
<dbReference type="GO" id="GO:0008170">
    <property type="term" value="F:N-methyltransferase activity"/>
    <property type="evidence" value="ECO:0007669"/>
    <property type="project" value="InterPro"/>
</dbReference>
<dbReference type="InterPro" id="IPR002941">
    <property type="entry name" value="DNA_methylase_N4/N6"/>
</dbReference>
<comment type="similarity">
    <text evidence="1">Belongs to the N(4)/N(6)-methyltransferase family.</text>
</comment>
<evidence type="ECO:0000256" key="3">
    <source>
        <dbReference type="ARBA" id="ARBA00022679"/>
    </source>
</evidence>
<keyword evidence="2" id="KW-0489">Methyltransferase</keyword>
<dbReference type="EMBL" id="VSSQ01000275">
    <property type="protein sequence ID" value="MPL89236.1"/>
    <property type="molecule type" value="Genomic_DNA"/>
</dbReference>
<sequence>MDEHRIESQPLKTGENTNSNLDQEQQGVKLIWSGKRSEVERIVLPFQCIEVVNESRATREAEKGTFLRSLRPDANNDSPDWRNKLIWGDNKYVIGSLLEQFAGKVDLIYIDPPFGTGQNFSFSVEVGDEELTKTRSIIEEKAYRDTWGRGTDSYLSMMYERLHLLRQLLSEKGSIYVHLDVHMGPYIKVLMDEVFGQENFQNEIAWYYYNKLHGSRKRCIPKAFDQILYYVKNRETGYTFHTLSEPRENAVKKLKYSFINGKIVNDKDEEGKTITYTSTERQVDNVWRIRCLQPANLHEWVNYDTQKPVDLIERVLQVSSEPGDLVLDAFVGSGSTAVAAERQKRRWIAIDLSRFSIHTTRKRLLNEDGCSPFEVLNLGKYERQYWQGVSFGGGSNNEPTALHQYFKFILALYKAEPTSGLVHLHGQRAGRMVHIGAADSPVTLAEIRDAVDECRNIKQEKLDILGWEWEMGLHDVIEAESKRSGMHLRLLQIPSEAMDKRAVDAGDVHFFELAYLQVEAETKGKEARIKLENFVMPSQDLIPDEIHGKIRKWSDYIDYWAVDFEFNDDTFHNLWQDYRTRAKRDLSLTSDWHDYNKTGRFKVLVKVFDIFGNDTTHLLEVRV</sequence>
<evidence type="ECO:0000256" key="5">
    <source>
        <dbReference type="SAM" id="MobiDB-lite"/>
    </source>
</evidence>
<evidence type="ECO:0000256" key="4">
    <source>
        <dbReference type="ARBA" id="ARBA00022691"/>
    </source>
</evidence>
<dbReference type="SUPFAM" id="SSF53335">
    <property type="entry name" value="S-adenosyl-L-methionine-dependent methyltransferases"/>
    <property type="match status" value="1"/>
</dbReference>
<protein>
    <recommendedName>
        <fullName evidence="6">DNA methylase N-4/N-6 domain-containing protein</fullName>
    </recommendedName>
</protein>
<reference evidence="7" key="1">
    <citation type="submission" date="2019-08" db="EMBL/GenBank/DDBJ databases">
        <authorList>
            <person name="Kucharzyk K."/>
            <person name="Murdoch R.W."/>
            <person name="Higgins S."/>
            <person name="Loffler F."/>
        </authorList>
    </citation>
    <scope>NUCLEOTIDE SEQUENCE</scope>
</reference>
<dbReference type="InterPro" id="IPR029063">
    <property type="entry name" value="SAM-dependent_MTases_sf"/>
</dbReference>
<dbReference type="GO" id="GO:0003677">
    <property type="term" value="F:DNA binding"/>
    <property type="evidence" value="ECO:0007669"/>
    <property type="project" value="InterPro"/>
</dbReference>